<dbReference type="PRINTS" id="PR00080">
    <property type="entry name" value="SDRFAMILY"/>
</dbReference>
<dbReference type="NCBIfam" id="NF005309">
    <property type="entry name" value="PRK06841.1"/>
    <property type="match status" value="1"/>
</dbReference>
<dbReference type="SMART" id="SM00822">
    <property type="entry name" value="PKS_KR"/>
    <property type="match status" value="1"/>
</dbReference>
<dbReference type="PRINTS" id="PR00081">
    <property type="entry name" value="GDHRDH"/>
</dbReference>
<dbReference type="EMBL" id="CP043420">
    <property type="protein sequence ID" value="QEL12309.1"/>
    <property type="molecule type" value="Genomic_DNA"/>
</dbReference>
<protein>
    <submittedName>
        <fullName evidence="4">D-threitol dehydrogenase</fullName>
    </submittedName>
</protein>
<gene>
    <name evidence="4" type="ORF">FY550_14980</name>
</gene>
<keyword evidence="2" id="KW-0560">Oxidoreductase</keyword>
<dbReference type="AlphaFoldDB" id="A0A1S1NTY5"/>
<dbReference type="InterPro" id="IPR020904">
    <property type="entry name" value="Sc_DH/Rdtase_CS"/>
</dbReference>
<dbReference type="SUPFAM" id="SSF51735">
    <property type="entry name" value="NAD(P)-binding Rossmann-fold domains"/>
    <property type="match status" value="1"/>
</dbReference>
<evidence type="ECO:0000313" key="5">
    <source>
        <dbReference type="Proteomes" id="UP000322553"/>
    </source>
</evidence>
<dbReference type="GO" id="GO:0016616">
    <property type="term" value="F:oxidoreductase activity, acting on the CH-OH group of donors, NAD or NADP as acceptor"/>
    <property type="evidence" value="ECO:0007669"/>
    <property type="project" value="TreeGrafter"/>
</dbReference>
<comment type="similarity">
    <text evidence="1">Belongs to the short-chain dehydrogenases/reductases (SDR) family.</text>
</comment>
<dbReference type="RefSeq" id="WP_070979525.1">
    <property type="nucleotide sequence ID" value="NZ_CP043420.1"/>
</dbReference>
<dbReference type="Pfam" id="PF13561">
    <property type="entry name" value="adh_short_C2"/>
    <property type="match status" value="1"/>
</dbReference>
<organism evidence="4 5">
    <name type="scientific">Kushneria phosphatilytica</name>
    <dbReference type="NCBI Taxonomy" id="657387"/>
    <lineage>
        <taxon>Bacteria</taxon>
        <taxon>Pseudomonadati</taxon>
        <taxon>Pseudomonadota</taxon>
        <taxon>Gammaproteobacteria</taxon>
        <taxon>Oceanospirillales</taxon>
        <taxon>Halomonadaceae</taxon>
        <taxon>Kushneria</taxon>
    </lineage>
</organism>
<dbReference type="KEGG" id="kuy:FY550_14980"/>
<dbReference type="FunFam" id="3.40.50.720:FF:000084">
    <property type="entry name" value="Short-chain dehydrogenase reductase"/>
    <property type="match status" value="1"/>
</dbReference>
<dbReference type="InterPro" id="IPR002347">
    <property type="entry name" value="SDR_fam"/>
</dbReference>
<sequence length="249" mass="26579">MATHEPWRLDDHVVVVTGASAGIGLAICTAMARQGARLAMLDRDEQVIEAADHFEDAIGVVADVTCSDELDQARDEVTARLGPIDVLVNNAGVIALDAAENLSEQHWDRTLDVNLKGTFLSSQVFGRQMLERGEGAIVNIASQAGLVALDQHLAYCASKAGVIGLTRSLALEWSPRGVRVNAVSPTIVMTELGQQAWSGPEGERARERIPLRRFAEPEDVAHAVVYLATPASAMLSGENLVVDGGYTIS</sequence>
<dbReference type="Proteomes" id="UP000322553">
    <property type="component" value="Chromosome"/>
</dbReference>
<evidence type="ECO:0000259" key="3">
    <source>
        <dbReference type="SMART" id="SM00822"/>
    </source>
</evidence>
<evidence type="ECO:0000256" key="1">
    <source>
        <dbReference type="ARBA" id="ARBA00006484"/>
    </source>
</evidence>
<feature type="domain" description="Ketoreductase" evidence="3">
    <location>
        <begin position="12"/>
        <end position="200"/>
    </location>
</feature>
<dbReference type="InterPro" id="IPR036291">
    <property type="entry name" value="NAD(P)-bd_dom_sf"/>
</dbReference>
<dbReference type="InterPro" id="IPR057326">
    <property type="entry name" value="KR_dom"/>
</dbReference>
<reference evidence="4 5" key="1">
    <citation type="submission" date="2019-08" db="EMBL/GenBank/DDBJ databases">
        <title>Complete genome sequence of Kushneria sp. YCWA18, a halophilic phosphate-solubilizing bacterium isolated from Daqiao saltern in China.</title>
        <authorList>
            <person name="Du G.-X."/>
            <person name="Qu L.-Y."/>
        </authorList>
    </citation>
    <scope>NUCLEOTIDE SEQUENCE [LARGE SCALE GENOMIC DNA]</scope>
    <source>
        <strain evidence="4 5">YCWA18</strain>
    </source>
</reference>
<name>A0A1S1NTY5_9GAMM</name>
<dbReference type="CDD" id="cd05233">
    <property type="entry name" value="SDR_c"/>
    <property type="match status" value="1"/>
</dbReference>
<dbReference type="PANTHER" id="PTHR42760">
    <property type="entry name" value="SHORT-CHAIN DEHYDROGENASES/REDUCTASES FAMILY MEMBER"/>
    <property type="match status" value="1"/>
</dbReference>
<evidence type="ECO:0000313" key="4">
    <source>
        <dbReference type="EMBL" id="QEL12309.1"/>
    </source>
</evidence>
<evidence type="ECO:0000256" key="2">
    <source>
        <dbReference type="ARBA" id="ARBA00023002"/>
    </source>
</evidence>
<dbReference type="NCBIfam" id="NF005559">
    <property type="entry name" value="PRK07231.1"/>
    <property type="match status" value="1"/>
</dbReference>
<proteinExistence type="inferred from homology"/>
<dbReference type="Gene3D" id="3.40.50.720">
    <property type="entry name" value="NAD(P)-binding Rossmann-like Domain"/>
    <property type="match status" value="1"/>
</dbReference>
<accession>A0A1S1NTY5</accession>
<dbReference type="PANTHER" id="PTHR42760:SF115">
    <property type="entry name" value="3-OXOACYL-[ACYL-CARRIER-PROTEIN] REDUCTASE FABG"/>
    <property type="match status" value="1"/>
</dbReference>
<dbReference type="OrthoDB" id="6861885at2"/>
<dbReference type="STRING" id="657387.BH688_11150"/>
<dbReference type="PROSITE" id="PS00061">
    <property type="entry name" value="ADH_SHORT"/>
    <property type="match status" value="1"/>
</dbReference>
<keyword evidence="5" id="KW-1185">Reference proteome</keyword>